<dbReference type="EMBL" id="JARIHO010000073">
    <property type="protein sequence ID" value="KAJ7312249.1"/>
    <property type="molecule type" value="Genomic_DNA"/>
</dbReference>
<organism evidence="1 2">
    <name type="scientific">Mycena albidolilacea</name>
    <dbReference type="NCBI Taxonomy" id="1033008"/>
    <lineage>
        <taxon>Eukaryota</taxon>
        <taxon>Fungi</taxon>
        <taxon>Dikarya</taxon>
        <taxon>Basidiomycota</taxon>
        <taxon>Agaricomycotina</taxon>
        <taxon>Agaricomycetes</taxon>
        <taxon>Agaricomycetidae</taxon>
        <taxon>Agaricales</taxon>
        <taxon>Marasmiineae</taxon>
        <taxon>Mycenaceae</taxon>
        <taxon>Mycena</taxon>
    </lineage>
</organism>
<dbReference type="AlphaFoldDB" id="A0AAD6Z953"/>
<sequence length="193" mass="21490">MARRRSGDGRRRGCRRLAGDLGGHRGQCAGSREGRRKCRRWCEGRSRSRIIVRIYIGLGRNRPLIDKVSIVRRSGGTRSVSAAAIFGPGSEPRRFWRFPDSQRLPSRLGSRRVPVLRLTGVVVHGGSISNIELRSSSVRKARQGWAFENPNGEAPRRLHIMVGLGRHRAVFGLSNRKHGRALSINSGLGGREK</sequence>
<name>A0AAD6Z953_9AGAR</name>
<accession>A0AAD6Z953</accession>
<reference evidence="1" key="1">
    <citation type="submission" date="2023-03" db="EMBL/GenBank/DDBJ databases">
        <title>Massive genome expansion in bonnet fungi (Mycena s.s.) driven by repeated elements and novel gene families across ecological guilds.</title>
        <authorList>
            <consortium name="Lawrence Berkeley National Laboratory"/>
            <person name="Harder C.B."/>
            <person name="Miyauchi S."/>
            <person name="Viragh M."/>
            <person name="Kuo A."/>
            <person name="Thoen E."/>
            <person name="Andreopoulos B."/>
            <person name="Lu D."/>
            <person name="Skrede I."/>
            <person name="Drula E."/>
            <person name="Henrissat B."/>
            <person name="Morin E."/>
            <person name="Kohler A."/>
            <person name="Barry K."/>
            <person name="LaButti K."/>
            <person name="Morin E."/>
            <person name="Salamov A."/>
            <person name="Lipzen A."/>
            <person name="Mereny Z."/>
            <person name="Hegedus B."/>
            <person name="Baldrian P."/>
            <person name="Stursova M."/>
            <person name="Weitz H."/>
            <person name="Taylor A."/>
            <person name="Grigoriev I.V."/>
            <person name="Nagy L.G."/>
            <person name="Martin F."/>
            <person name="Kauserud H."/>
        </authorList>
    </citation>
    <scope>NUCLEOTIDE SEQUENCE</scope>
    <source>
        <strain evidence="1">CBHHK002</strain>
    </source>
</reference>
<keyword evidence="2" id="KW-1185">Reference proteome</keyword>
<dbReference type="Proteomes" id="UP001218218">
    <property type="component" value="Unassembled WGS sequence"/>
</dbReference>
<gene>
    <name evidence="1" type="ORF">DFH08DRAFT_897183</name>
</gene>
<evidence type="ECO:0000313" key="1">
    <source>
        <dbReference type="EMBL" id="KAJ7312249.1"/>
    </source>
</evidence>
<comment type="caution">
    <text evidence="1">The sequence shown here is derived from an EMBL/GenBank/DDBJ whole genome shotgun (WGS) entry which is preliminary data.</text>
</comment>
<protein>
    <submittedName>
        <fullName evidence="1">Uncharacterized protein</fullName>
    </submittedName>
</protein>
<evidence type="ECO:0000313" key="2">
    <source>
        <dbReference type="Proteomes" id="UP001218218"/>
    </source>
</evidence>
<proteinExistence type="predicted"/>